<sequence>MATTKQRRSIYRLHLTPKNANSKYRVPKPVKAVIQVPTDISKDDLAVALIRWKSAEPGQALLISKPSGMATYLMEDILTFDVKPYDSMHRGEARLILEESECNRLLRWKPETAKNYKLSWGEN</sequence>
<evidence type="ECO:0000313" key="2">
    <source>
        <dbReference type="EMBL" id="MBC2178306.1"/>
    </source>
</evidence>
<accession>A0A7X0Z8Y3</accession>
<dbReference type="EMBL" id="JAARYD010000012">
    <property type="protein sequence ID" value="MBC2178306.1"/>
    <property type="molecule type" value="Genomic_DNA"/>
</dbReference>
<evidence type="ECO:0000313" key="3">
    <source>
        <dbReference type="Proteomes" id="UP000541735"/>
    </source>
</evidence>
<evidence type="ECO:0000313" key="1">
    <source>
        <dbReference type="EMBL" id="MBC2178167.1"/>
    </source>
</evidence>
<protein>
    <submittedName>
        <fullName evidence="1">Uncharacterized protein</fullName>
    </submittedName>
</protein>
<dbReference type="EMBL" id="JAARYD010000011">
    <property type="protein sequence ID" value="MBC2178167.1"/>
    <property type="molecule type" value="Genomic_DNA"/>
</dbReference>
<dbReference type="AlphaFoldDB" id="A0A7X0Z8Y3"/>
<dbReference type="RefSeq" id="WP_185549489.1">
    <property type="nucleotide sequence ID" value="NZ_JAARYD010000011.1"/>
</dbReference>
<organism evidence="1 3">
    <name type="scientific">Listeria booriae</name>
    <dbReference type="NCBI Taxonomy" id="1552123"/>
    <lineage>
        <taxon>Bacteria</taxon>
        <taxon>Bacillati</taxon>
        <taxon>Bacillota</taxon>
        <taxon>Bacilli</taxon>
        <taxon>Bacillales</taxon>
        <taxon>Listeriaceae</taxon>
        <taxon>Listeria</taxon>
    </lineage>
</organism>
<name>A0A7X0Z8Y3_9LIST</name>
<reference evidence="1 3" key="1">
    <citation type="submission" date="2020-03" db="EMBL/GenBank/DDBJ databases">
        <title>Soil Listeria distribution.</title>
        <authorList>
            <person name="Liao J."/>
            <person name="Wiedmann M."/>
        </authorList>
    </citation>
    <scope>NUCLEOTIDE SEQUENCE [LARGE SCALE GENOMIC DNA]</scope>
    <source>
        <strain evidence="1 3">FSL L7-0259</strain>
    </source>
</reference>
<comment type="caution">
    <text evidence="1">The sequence shown here is derived from an EMBL/GenBank/DDBJ whole genome shotgun (WGS) entry which is preliminary data.</text>
</comment>
<dbReference type="Proteomes" id="UP000541735">
    <property type="component" value="Unassembled WGS sequence"/>
</dbReference>
<gene>
    <name evidence="1" type="ORF">HCB27_16185</name>
    <name evidence="2" type="ORF">HCB27_16880</name>
</gene>
<proteinExistence type="predicted"/>